<organism evidence="4 5">
    <name type="scientific">Cristinia sonorae</name>
    <dbReference type="NCBI Taxonomy" id="1940300"/>
    <lineage>
        <taxon>Eukaryota</taxon>
        <taxon>Fungi</taxon>
        <taxon>Dikarya</taxon>
        <taxon>Basidiomycota</taxon>
        <taxon>Agaricomycotina</taxon>
        <taxon>Agaricomycetes</taxon>
        <taxon>Agaricomycetidae</taxon>
        <taxon>Agaricales</taxon>
        <taxon>Pleurotineae</taxon>
        <taxon>Stephanosporaceae</taxon>
        <taxon>Cristinia</taxon>
    </lineage>
</organism>
<evidence type="ECO:0000256" key="2">
    <source>
        <dbReference type="SAM" id="Phobius"/>
    </source>
</evidence>
<dbReference type="InterPro" id="IPR045338">
    <property type="entry name" value="DUF6535"/>
</dbReference>
<dbReference type="OrthoDB" id="3235960at2759"/>
<feature type="transmembrane region" description="Helical" evidence="2">
    <location>
        <begin position="144"/>
        <end position="163"/>
    </location>
</feature>
<proteinExistence type="predicted"/>
<name>A0A8K0UWC5_9AGAR</name>
<feature type="transmembrane region" description="Helical" evidence="2">
    <location>
        <begin position="292"/>
        <end position="315"/>
    </location>
</feature>
<dbReference type="Proteomes" id="UP000813824">
    <property type="component" value="Unassembled WGS sequence"/>
</dbReference>
<reference evidence="4" key="1">
    <citation type="journal article" date="2021" name="New Phytol.">
        <title>Evolutionary innovations through gain and loss of genes in the ectomycorrhizal Boletales.</title>
        <authorList>
            <person name="Wu G."/>
            <person name="Miyauchi S."/>
            <person name="Morin E."/>
            <person name="Kuo A."/>
            <person name="Drula E."/>
            <person name="Varga T."/>
            <person name="Kohler A."/>
            <person name="Feng B."/>
            <person name="Cao Y."/>
            <person name="Lipzen A."/>
            <person name="Daum C."/>
            <person name="Hundley H."/>
            <person name="Pangilinan J."/>
            <person name="Johnson J."/>
            <person name="Barry K."/>
            <person name="LaButti K."/>
            <person name="Ng V."/>
            <person name="Ahrendt S."/>
            <person name="Min B."/>
            <person name="Choi I.G."/>
            <person name="Park H."/>
            <person name="Plett J.M."/>
            <person name="Magnuson J."/>
            <person name="Spatafora J.W."/>
            <person name="Nagy L.G."/>
            <person name="Henrissat B."/>
            <person name="Grigoriev I.V."/>
            <person name="Yang Z.L."/>
            <person name="Xu J."/>
            <person name="Martin F.M."/>
        </authorList>
    </citation>
    <scope>NUCLEOTIDE SEQUENCE</scope>
    <source>
        <strain evidence="4">KKN 215</strain>
    </source>
</reference>
<feature type="domain" description="DUF6535" evidence="3">
    <location>
        <begin position="52"/>
        <end position="226"/>
    </location>
</feature>
<dbReference type="EMBL" id="JAEVFJ010000004">
    <property type="protein sequence ID" value="KAH8105166.1"/>
    <property type="molecule type" value="Genomic_DNA"/>
</dbReference>
<sequence length="376" mass="40394">MPSSIASKGGESVASEPPDLERGDKAISKDVKPPVNETEDQSSTGYAVNKIWTIYNHKSESHDSALVSRLNSSMDSILVFAGLFSAVVTAFIIESYKMLNPDSGDITVFYLTQLTREVMKLSTTTDIPPPPTAIETPHAVAVNVLWVLSLIASLACALGATLIQTWTSRYLRVVSRSPDAVSRARARAWYFDGLKKSQMEAFAAGVPMILHLALWLFLAGLVVFLFPVNRKVANAALGAAAACGVIYLTFAFMDLFVGNSPYKTPFSVCLSVIILGFAGSIFFGFALGVAALLLGLILITLVLALPALPITYFAVGPKKVASEWKDLWSSESPAGLPDAEKWDNYRKGGSSHVYNRLVDEYSGGAGGLCGGYRVVH</sequence>
<dbReference type="AlphaFoldDB" id="A0A8K0UWC5"/>
<feature type="transmembrane region" description="Helical" evidence="2">
    <location>
        <begin position="201"/>
        <end position="226"/>
    </location>
</feature>
<feature type="transmembrane region" description="Helical" evidence="2">
    <location>
        <begin position="76"/>
        <end position="93"/>
    </location>
</feature>
<keyword evidence="2" id="KW-0812">Transmembrane</keyword>
<evidence type="ECO:0000256" key="1">
    <source>
        <dbReference type="SAM" id="MobiDB-lite"/>
    </source>
</evidence>
<evidence type="ECO:0000259" key="3">
    <source>
        <dbReference type="Pfam" id="PF20153"/>
    </source>
</evidence>
<keyword evidence="2" id="KW-0472">Membrane</keyword>
<dbReference type="Pfam" id="PF20153">
    <property type="entry name" value="DUF6535"/>
    <property type="match status" value="1"/>
</dbReference>
<keyword evidence="2" id="KW-1133">Transmembrane helix</keyword>
<gene>
    <name evidence="4" type="ORF">BXZ70DRAFT_508320</name>
</gene>
<feature type="region of interest" description="Disordered" evidence="1">
    <location>
        <begin position="1"/>
        <end position="42"/>
    </location>
</feature>
<evidence type="ECO:0000313" key="4">
    <source>
        <dbReference type="EMBL" id="KAH8105166.1"/>
    </source>
</evidence>
<protein>
    <recommendedName>
        <fullName evidence="3">DUF6535 domain-containing protein</fullName>
    </recommendedName>
</protein>
<evidence type="ECO:0000313" key="5">
    <source>
        <dbReference type="Proteomes" id="UP000813824"/>
    </source>
</evidence>
<feature type="compositionally biased region" description="Basic and acidic residues" evidence="1">
    <location>
        <begin position="19"/>
        <end position="32"/>
    </location>
</feature>
<feature type="transmembrane region" description="Helical" evidence="2">
    <location>
        <begin position="265"/>
        <end position="286"/>
    </location>
</feature>
<feature type="transmembrane region" description="Helical" evidence="2">
    <location>
        <begin position="232"/>
        <end position="253"/>
    </location>
</feature>
<comment type="caution">
    <text evidence="4">The sequence shown here is derived from an EMBL/GenBank/DDBJ whole genome shotgun (WGS) entry which is preliminary data.</text>
</comment>
<accession>A0A8K0UWC5</accession>
<keyword evidence="5" id="KW-1185">Reference proteome</keyword>